<evidence type="ECO:0000256" key="3">
    <source>
        <dbReference type="ARBA" id="ARBA00023163"/>
    </source>
</evidence>
<dbReference type="InterPro" id="IPR018062">
    <property type="entry name" value="HTH_AraC-typ_CS"/>
</dbReference>
<dbReference type="InterPro" id="IPR018060">
    <property type="entry name" value="HTH_AraC"/>
</dbReference>
<accession>A0A9X1A5V4</accession>
<keyword evidence="1" id="KW-0805">Transcription regulation</keyword>
<dbReference type="AlphaFoldDB" id="A0A9X1A5V4"/>
<dbReference type="EMBL" id="JAFLWW010000001">
    <property type="protein sequence ID" value="MBT1154086.1"/>
    <property type="molecule type" value="Genomic_DNA"/>
</dbReference>
<reference evidence="5" key="2">
    <citation type="submission" date="2021-03" db="EMBL/GenBank/DDBJ databases">
        <authorList>
            <person name="Artuso I."/>
            <person name="Turrini P."/>
            <person name="Pirolo M."/>
            <person name="Lugli G.A."/>
            <person name="Ventura M."/>
            <person name="Visca P."/>
        </authorList>
    </citation>
    <scope>NUCLEOTIDE SEQUENCE</scope>
    <source>
        <strain evidence="5">LMG 26462</strain>
    </source>
</reference>
<dbReference type="InterPro" id="IPR009057">
    <property type="entry name" value="Homeodomain-like_sf"/>
</dbReference>
<evidence type="ECO:0000313" key="5">
    <source>
        <dbReference type="EMBL" id="MBT1154086.1"/>
    </source>
</evidence>
<dbReference type="PANTHER" id="PTHR43280:SF2">
    <property type="entry name" value="HTH-TYPE TRANSCRIPTIONAL REGULATOR EXSA"/>
    <property type="match status" value="1"/>
</dbReference>
<dbReference type="Pfam" id="PF12833">
    <property type="entry name" value="HTH_18"/>
    <property type="match status" value="1"/>
</dbReference>
<comment type="caution">
    <text evidence="5">The sequence shown here is derived from an EMBL/GenBank/DDBJ whole genome shotgun (WGS) entry which is preliminary data.</text>
</comment>
<evidence type="ECO:0000256" key="1">
    <source>
        <dbReference type="ARBA" id="ARBA00023015"/>
    </source>
</evidence>
<gene>
    <name evidence="5" type="ORF">J1C56_00610</name>
</gene>
<organism evidence="5 6">
    <name type="scientific">Aminobacter anthyllidis</name>
    <dbReference type="NCBI Taxonomy" id="1035067"/>
    <lineage>
        <taxon>Bacteria</taxon>
        <taxon>Pseudomonadati</taxon>
        <taxon>Pseudomonadota</taxon>
        <taxon>Alphaproteobacteria</taxon>
        <taxon>Hyphomicrobiales</taxon>
        <taxon>Phyllobacteriaceae</taxon>
        <taxon>Aminobacter</taxon>
    </lineage>
</organism>
<evidence type="ECO:0000313" key="6">
    <source>
        <dbReference type="Proteomes" id="UP001138921"/>
    </source>
</evidence>
<keyword evidence="3" id="KW-0804">Transcription</keyword>
<dbReference type="PROSITE" id="PS01124">
    <property type="entry name" value="HTH_ARAC_FAMILY_2"/>
    <property type="match status" value="1"/>
</dbReference>
<reference evidence="5" key="1">
    <citation type="journal article" date="2021" name="Microorganisms">
        <title>Phylogenomic Reconstruction and Metabolic Potential of the Genus Aminobacter.</title>
        <authorList>
            <person name="Artuso I."/>
            <person name="Turrini P."/>
            <person name="Pirolo M."/>
            <person name="Lugli G.A."/>
            <person name="Ventura M."/>
            <person name="Visca P."/>
        </authorList>
    </citation>
    <scope>NUCLEOTIDE SEQUENCE</scope>
    <source>
        <strain evidence="5">LMG 26462</strain>
    </source>
</reference>
<feature type="domain" description="HTH araC/xylS-type" evidence="4">
    <location>
        <begin position="161"/>
        <end position="259"/>
    </location>
</feature>
<dbReference type="Gene3D" id="1.10.10.60">
    <property type="entry name" value="Homeodomain-like"/>
    <property type="match status" value="2"/>
</dbReference>
<protein>
    <submittedName>
        <fullName evidence="5">Helix-turn-helix transcriptional regulator</fullName>
    </submittedName>
</protein>
<dbReference type="PROSITE" id="PS00041">
    <property type="entry name" value="HTH_ARAC_FAMILY_1"/>
    <property type="match status" value="1"/>
</dbReference>
<proteinExistence type="predicted"/>
<dbReference type="Proteomes" id="UP001138921">
    <property type="component" value="Unassembled WGS sequence"/>
</dbReference>
<dbReference type="PANTHER" id="PTHR43280">
    <property type="entry name" value="ARAC-FAMILY TRANSCRIPTIONAL REGULATOR"/>
    <property type="match status" value="1"/>
</dbReference>
<keyword evidence="2" id="KW-0238">DNA-binding</keyword>
<dbReference type="GO" id="GO:0003700">
    <property type="term" value="F:DNA-binding transcription factor activity"/>
    <property type="evidence" value="ECO:0007669"/>
    <property type="project" value="InterPro"/>
</dbReference>
<dbReference type="SUPFAM" id="SSF46689">
    <property type="entry name" value="Homeodomain-like"/>
    <property type="match status" value="2"/>
</dbReference>
<evidence type="ECO:0000259" key="4">
    <source>
        <dbReference type="PROSITE" id="PS01124"/>
    </source>
</evidence>
<sequence>MKIVVDHEDGFAFGEAVYPVGGVYGPLTGNYVALLMVHEGTAKATCDGNITIVEAGECGLFLGEQLSLFEYEKGKRNKVSWCEAFPVNLPESAALSLRGAISKIPISARLETIQRLGLGLTQGTETDIRIVCETLAQSLIAAYFHEAQISERERHTPRSIHRARRYMEENFAKELTVGQLADMLALTPSHLVSAFRKHIGVTPVRYLWQIRAAHGRQLLLHSDLPVLEIAERCGYKNPYHFSRQIKLHFGMPPTELRTQEAHGMSSAWEHTSRLVDGGA</sequence>
<keyword evidence="6" id="KW-1185">Reference proteome</keyword>
<dbReference type="RefSeq" id="WP_214385095.1">
    <property type="nucleotide sequence ID" value="NZ_JAFLWW010000001.1"/>
</dbReference>
<dbReference type="GO" id="GO:0043565">
    <property type="term" value="F:sequence-specific DNA binding"/>
    <property type="evidence" value="ECO:0007669"/>
    <property type="project" value="InterPro"/>
</dbReference>
<name>A0A9X1A5V4_9HYPH</name>
<dbReference type="SMART" id="SM00342">
    <property type="entry name" value="HTH_ARAC"/>
    <property type="match status" value="1"/>
</dbReference>
<evidence type="ECO:0000256" key="2">
    <source>
        <dbReference type="ARBA" id="ARBA00023125"/>
    </source>
</evidence>